<dbReference type="EMBL" id="GIBP01011743">
    <property type="protein sequence ID" value="NDV40712.1"/>
    <property type="molecule type" value="Transcribed_RNA"/>
</dbReference>
<organism evidence="1">
    <name type="scientific">Arcella intermedia</name>
    <dbReference type="NCBI Taxonomy" id="1963864"/>
    <lineage>
        <taxon>Eukaryota</taxon>
        <taxon>Amoebozoa</taxon>
        <taxon>Tubulinea</taxon>
        <taxon>Elardia</taxon>
        <taxon>Arcellinida</taxon>
        <taxon>Sphaerothecina</taxon>
        <taxon>Arcellidae</taxon>
        <taxon>Arcella</taxon>
    </lineage>
</organism>
<accession>A0A6B2LU12</accession>
<protein>
    <submittedName>
        <fullName evidence="1">Uncharacterized protein</fullName>
    </submittedName>
</protein>
<name>A0A6B2LU12_9EUKA</name>
<sequence>MRRVRLAWIGPWVGLTRVRLCRIRLSWVRLTRSRVWLCRGMVERRFDKVAISLAFGALCFEMNASHLTRSEGTCPT</sequence>
<proteinExistence type="predicted"/>
<dbReference type="AlphaFoldDB" id="A0A6B2LU12"/>
<reference evidence="1" key="1">
    <citation type="journal article" date="2020" name="J. Eukaryot. Microbiol.">
        <title>De novo Sequencing, Assembly and Annotation of the Transcriptome for the Free-Living Testate Amoeba Arcella intermedia.</title>
        <authorList>
            <person name="Ribeiro G.M."/>
            <person name="Porfirio-Sousa A.L."/>
            <person name="Maurer-Alcala X.X."/>
            <person name="Katz L.A."/>
            <person name="Lahr D.J.G."/>
        </authorList>
    </citation>
    <scope>NUCLEOTIDE SEQUENCE</scope>
</reference>
<evidence type="ECO:0000313" key="1">
    <source>
        <dbReference type="EMBL" id="NDV40712.1"/>
    </source>
</evidence>